<dbReference type="EMBL" id="CABT02000013">
    <property type="protein sequence ID" value="CCC10439.1"/>
    <property type="molecule type" value="Genomic_DNA"/>
</dbReference>
<feature type="signal peptide" evidence="1">
    <location>
        <begin position="1"/>
        <end position="16"/>
    </location>
</feature>
<reference evidence="2 3" key="1">
    <citation type="journal article" date="2010" name="PLoS Genet.">
        <title>De novo assembly of a 40 Mb eukaryotic genome from short sequence reads: Sordaria macrospora, a model organism for fungal morphogenesis.</title>
        <authorList>
            <person name="Nowrousian M."/>
            <person name="Stajich J."/>
            <person name="Chu M."/>
            <person name="Engh I."/>
            <person name="Espagne E."/>
            <person name="Halliday K."/>
            <person name="Kamerewerd J."/>
            <person name="Kempken F."/>
            <person name="Knab B."/>
            <person name="Kuo H.C."/>
            <person name="Osiewacz H.D."/>
            <person name="Poeggeler S."/>
            <person name="Read N."/>
            <person name="Seiler S."/>
            <person name="Smith K."/>
            <person name="Zickler D."/>
            <person name="Kueck U."/>
            <person name="Freitag M."/>
        </authorList>
    </citation>
    <scope>NUCLEOTIDE SEQUENCE [LARGE SCALE GENOMIC DNA]</scope>
    <source>
        <strain evidence="3">ATCC MYA-333 / DSM 997 / K(L3346) / K-hell</strain>
        <tissue evidence="2">Mycelium</tissue>
    </source>
</reference>
<accession>F7VY45</accession>
<evidence type="ECO:0000313" key="2">
    <source>
        <dbReference type="EMBL" id="CCC10439.1"/>
    </source>
</evidence>
<dbReference type="VEuPathDB" id="FungiDB:SMAC_07991"/>
<keyword evidence="1" id="KW-0732">Signal</keyword>
<evidence type="ECO:0000313" key="3">
    <source>
        <dbReference type="Proteomes" id="UP000001881"/>
    </source>
</evidence>
<organism evidence="2 3">
    <name type="scientific">Sordaria macrospora (strain ATCC MYA-333 / DSM 997 / K(L3346) / K-hell)</name>
    <dbReference type="NCBI Taxonomy" id="771870"/>
    <lineage>
        <taxon>Eukaryota</taxon>
        <taxon>Fungi</taxon>
        <taxon>Dikarya</taxon>
        <taxon>Ascomycota</taxon>
        <taxon>Pezizomycotina</taxon>
        <taxon>Sordariomycetes</taxon>
        <taxon>Sordariomycetidae</taxon>
        <taxon>Sordariales</taxon>
        <taxon>Sordariaceae</taxon>
        <taxon>Sordaria</taxon>
    </lineage>
</organism>
<dbReference type="AlphaFoldDB" id="F7VY45"/>
<dbReference type="InParanoid" id="F7VY45"/>
<dbReference type="OMA" id="SWDEAPK"/>
<feature type="chain" id="PRO_5003363992" evidence="1">
    <location>
        <begin position="17"/>
        <end position="336"/>
    </location>
</feature>
<dbReference type="eggNOG" id="ENOG502SUW7">
    <property type="taxonomic scope" value="Eukaryota"/>
</dbReference>
<name>F7VY45_SORMK</name>
<dbReference type="OrthoDB" id="4567324at2759"/>
<dbReference type="HOGENOM" id="CLU_052707_0_0_1"/>
<keyword evidence="3" id="KW-1185">Reference proteome</keyword>
<dbReference type="Proteomes" id="UP000001881">
    <property type="component" value="Unassembled WGS sequence"/>
</dbReference>
<protein>
    <submittedName>
        <fullName evidence="2">WGS project CABT00000000 data, contig 2.13</fullName>
    </submittedName>
</protein>
<gene>
    <name evidence="2" type="ORF">SMAC_07991</name>
</gene>
<sequence length="336" mass="35967">MKFLQLILVTTPVALASPLSGTGIPRDTSGTQQVNIDLQVNKVTSESTIESLALKTGRTSKSPIAFDVDQDGFGTLTFDDKTYTISGNPEVSGGIDCGSIVSDTETLISCIVPGQAAKLPSCFPDGGPLEVAEVARAAQEGRRVIPLAETMRTWQQLDLEEAGAAGIGGNETVADTDDKEALSERQYNPCSQWTPTTIREGDGDPHQTAKHIQVTSAASAMCKSSHRRSGSRRGAKVSQWISAGFRVEKSTTTGEINICHAEHDWVAAWMKVGRTSYRVRNGLFNACTGTKPHGPVFTITSPNSNSRGGNPYCVRGKRYVRNVGDSWDEAPKPGLP</sequence>
<evidence type="ECO:0000256" key="1">
    <source>
        <dbReference type="SAM" id="SignalP"/>
    </source>
</evidence>
<comment type="caution">
    <text evidence="2">The sequence shown here is derived from an EMBL/GenBank/DDBJ whole genome shotgun (WGS) entry which is preliminary data.</text>
</comment>
<proteinExistence type="predicted"/>